<accession>A0ABD1F2B6</accession>
<comment type="caution">
    <text evidence="2">The sequence shown here is derived from an EMBL/GenBank/DDBJ whole genome shotgun (WGS) entry which is preliminary data.</text>
</comment>
<keyword evidence="1" id="KW-0472">Membrane</keyword>
<evidence type="ECO:0000313" key="2">
    <source>
        <dbReference type="EMBL" id="KAL1506510.1"/>
    </source>
</evidence>
<dbReference type="AlphaFoldDB" id="A0ABD1F2B6"/>
<gene>
    <name evidence="2" type="ORF">ABEB36_005861</name>
</gene>
<proteinExistence type="predicted"/>
<feature type="transmembrane region" description="Helical" evidence="1">
    <location>
        <begin position="39"/>
        <end position="59"/>
    </location>
</feature>
<protein>
    <recommendedName>
        <fullName evidence="4">Transmembrane protein 60</fullName>
    </recommendedName>
</protein>
<organism evidence="2 3">
    <name type="scientific">Hypothenemus hampei</name>
    <name type="common">Coffee berry borer</name>
    <dbReference type="NCBI Taxonomy" id="57062"/>
    <lineage>
        <taxon>Eukaryota</taxon>
        <taxon>Metazoa</taxon>
        <taxon>Ecdysozoa</taxon>
        <taxon>Arthropoda</taxon>
        <taxon>Hexapoda</taxon>
        <taxon>Insecta</taxon>
        <taxon>Pterygota</taxon>
        <taxon>Neoptera</taxon>
        <taxon>Endopterygota</taxon>
        <taxon>Coleoptera</taxon>
        <taxon>Polyphaga</taxon>
        <taxon>Cucujiformia</taxon>
        <taxon>Curculionidae</taxon>
        <taxon>Scolytinae</taxon>
        <taxon>Hypothenemus</taxon>
    </lineage>
</organism>
<feature type="transmembrane region" description="Helical" evidence="1">
    <location>
        <begin position="71"/>
        <end position="88"/>
    </location>
</feature>
<evidence type="ECO:0000256" key="1">
    <source>
        <dbReference type="SAM" id="Phobius"/>
    </source>
</evidence>
<keyword evidence="3" id="KW-1185">Reference proteome</keyword>
<evidence type="ECO:0008006" key="4">
    <source>
        <dbReference type="Google" id="ProtNLM"/>
    </source>
</evidence>
<sequence length="130" mass="15681">MVMHRALFTWFILLVFFILLCLRLEARTHWNWFLIFLPLWIYDLIIFLEVIFKFVVTLVKYKQFKFGLEKHFLALVTALFLILGQIMLCLKLEYKSLELQLIHVLIPFWITLPLLIFAVVCSMVHQYSID</sequence>
<dbReference type="Pfam" id="PF10269">
    <property type="entry name" value="Tmemb_185A"/>
    <property type="match status" value="1"/>
</dbReference>
<reference evidence="2 3" key="1">
    <citation type="submission" date="2024-05" db="EMBL/GenBank/DDBJ databases">
        <title>Genetic variation in Jamaican populations of the coffee berry borer (Hypothenemus hampei).</title>
        <authorList>
            <person name="Errbii M."/>
            <person name="Myrie A."/>
        </authorList>
    </citation>
    <scope>NUCLEOTIDE SEQUENCE [LARGE SCALE GENOMIC DNA]</scope>
    <source>
        <strain evidence="2">JA-Hopewell-2020-01-JO</strain>
        <tissue evidence="2">Whole body</tissue>
    </source>
</reference>
<dbReference type="Proteomes" id="UP001566132">
    <property type="component" value="Unassembled WGS sequence"/>
</dbReference>
<dbReference type="PANTHER" id="PTHR13568:SF4">
    <property type="entry name" value="TRANSMEMBRANE PROTEIN 60"/>
    <property type="match status" value="1"/>
</dbReference>
<keyword evidence="1" id="KW-0812">Transmembrane</keyword>
<dbReference type="EMBL" id="JBDJPC010000004">
    <property type="protein sequence ID" value="KAL1506510.1"/>
    <property type="molecule type" value="Genomic_DNA"/>
</dbReference>
<feature type="transmembrane region" description="Helical" evidence="1">
    <location>
        <begin position="100"/>
        <end position="124"/>
    </location>
</feature>
<name>A0ABD1F2B6_HYPHA</name>
<dbReference type="InterPro" id="IPR019396">
    <property type="entry name" value="TM_Fragile-X-F-assoc"/>
</dbReference>
<dbReference type="PANTHER" id="PTHR13568">
    <property type="entry name" value="FAM11A, B PROTEIN"/>
    <property type="match status" value="1"/>
</dbReference>
<evidence type="ECO:0000313" key="3">
    <source>
        <dbReference type="Proteomes" id="UP001566132"/>
    </source>
</evidence>
<keyword evidence="1" id="KW-1133">Transmembrane helix</keyword>